<keyword evidence="3" id="KW-1185">Reference proteome</keyword>
<dbReference type="EMBL" id="KB030552">
    <property type="protein sequence ID" value="ELK15166.1"/>
    <property type="molecule type" value="Genomic_DNA"/>
</dbReference>
<organism evidence="2 3">
    <name type="scientific">Pteropus alecto</name>
    <name type="common">Black flying fox</name>
    <dbReference type="NCBI Taxonomy" id="9402"/>
    <lineage>
        <taxon>Eukaryota</taxon>
        <taxon>Metazoa</taxon>
        <taxon>Chordata</taxon>
        <taxon>Craniata</taxon>
        <taxon>Vertebrata</taxon>
        <taxon>Euteleostomi</taxon>
        <taxon>Mammalia</taxon>
        <taxon>Eutheria</taxon>
        <taxon>Laurasiatheria</taxon>
        <taxon>Chiroptera</taxon>
        <taxon>Yinpterochiroptera</taxon>
        <taxon>Pteropodoidea</taxon>
        <taxon>Pteropodidae</taxon>
        <taxon>Pteropodinae</taxon>
        <taxon>Pteropus</taxon>
    </lineage>
</organism>
<evidence type="ECO:0000313" key="2">
    <source>
        <dbReference type="EMBL" id="ELK15166.1"/>
    </source>
</evidence>
<evidence type="ECO:0000256" key="1">
    <source>
        <dbReference type="SAM" id="MobiDB-lite"/>
    </source>
</evidence>
<evidence type="ECO:0000313" key="3">
    <source>
        <dbReference type="Proteomes" id="UP000010552"/>
    </source>
</evidence>
<feature type="region of interest" description="Disordered" evidence="1">
    <location>
        <begin position="56"/>
        <end position="80"/>
    </location>
</feature>
<name>L5KW01_PTEAL</name>
<sequence length="80" mass="8660">MRQRAPLESLTQKVAAEWVSGTQADHRGVATSCITASQEDPTATGLVRRISGPKITVTSPSQNCHKHHYQSKTQPLLPAP</sequence>
<dbReference type="AlphaFoldDB" id="L5KW01"/>
<gene>
    <name evidence="2" type="ORF">PAL_GLEAN10009269</name>
</gene>
<accession>L5KW01</accession>
<dbReference type="InParanoid" id="L5KW01"/>
<dbReference type="Proteomes" id="UP000010552">
    <property type="component" value="Unassembled WGS sequence"/>
</dbReference>
<protein>
    <submittedName>
        <fullName evidence="2">Uncharacterized protein</fullName>
    </submittedName>
</protein>
<reference evidence="3" key="1">
    <citation type="journal article" date="2013" name="Science">
        <title>Comparative analysis of bat genomes provides insight into the evolution of flight and immunity.</title>
        <authorList>
            <person name="Zhang G."/>
            <person name="Cowled C."/>
            <person name="Shi Z."/>
            <person name="Huang Z."/>
            <person name="Bishop-Lilly K.A."/>
            <person name="Fang X."/>
            <person name="Wynne J.W."/>
            <person name="Xiong Z."/>
            <person name="Baker M.L."/>
            <person name="Zhao W."/>
            <person name="Tachedjian M."/>
            <person name="Zhu Y."/>
            <person name="Zhou P."/>
            <person name="Jiang X."/>
            <person name="Ng J."/>
            <person name="Yang L."/>
            <person name="Wu L."/>
            <person name="Xiao J."/>
            <person name="Feng Y."/>
            <person name="Chen Y."/>
            <person name="Sun X."/>
            <person name="Zhang Y."/>
            <person name="Marsh G.A."/>
            <person name="Crameri G."/>
            <person name="Broder C.C."/>
            <person name="Frey K.G."/>
            <person name="Wang L.F."/>
            <person name="Wang J."/>
        </authorList>
    </citation>
    <scope>NUCLEOTIDE SEQUENCE [LARGE SCALE GENOMIC DNA]</scope>
</reference>
<proteinExistence type="predicted"/>